<dbReference type="PANTHER" id="PTHR32305:SF17">
    <property type="entry name" value="TRNA NUCLEASE WAPA"/>
    <property type="match status" value="1"/>
</dbReference>
<evidence type="ECO:0000256" key="3">
    <source>
        <dbReference type="SAM" id="SignalP"/>
    </source>
</evidence>
<dbReference type="InterPro" id="IPR031325">
    <property type="entry name" value="RHS_repeat"/>
</dbReference>
<reference evidence="5 6" key="1">
    <citation type="submission" date="2021-08" db="EMBL/GenBank/DDBJ databases">
        <title>Genomic Architecture of Streptomyces flavotricini NGL1 and Streptomyces erythrochromogenes HMS4 With Differential Plant Beneficial attributes and laccase production capabilities.</title>
        <authorList>
            <person name="Salwan R."/>
            <person name="Kaur R."/>
            <person name="Sharma V."/>
        </authorList>
    </citation>
    <scope>NUCLEOTIDE SEQUENCE [LARGE SCALE GENOMIC DNA]</scope>
    <source>
        <strain evidence="5 6">NGL1</strain>
    </source>
</reference>
<name>A0ABS8ED57_9ACTN</name>
<dbReference type="Pfam" id="PF25023">
    <property type="entry name" value="TEN_YD-shell"/>
    <property type="match status" value="2"/>
</dbReference>
<feature type="domain" description="Teneurin-like YD-shell" evidence="4">
    <location>
        <begin position="1238"/>
        <end position="1338"/>
    </location>
</feature>
<dbReference type="EMBL" id="JAINUL010000001">
    <property type="protein sequence ID" value="MCC0098955.1"/>
    <property type="molecule type" value="Genomic_DNA"/>
</dbReference>
<feature type="region of interest" description="Disordered" evidence="2">
    <location>
        <begin position="203"/>
        <end position="232"/>
    </location>
</feature>
<protein>
    <recommendedName>
        <fullName evidence="4">Teneurin-like YD-shell domain-containing protein</fullName>
    </recommendedName>
</protein>
<dbReference type="Pfam" id="PF05593">
    <property type="entry name" value="RHS_repeat"/>
    <property type="match status" value="1"/>
</dbReference>
<evidence type="ECO:0000313" key="5">
    <source>
        <dbReference type="EMBL" id="MCC0098955.1"/>
    </source>
</evidence>
<sequence>MRRFSTRGLSAALAAVVLAGALPGAAVAAEAKNGPPLPGPKQPKAVPVAKVATGGAKRPDAAAKKQKPKTSWPAPGSAEVSLSTGGRAGKLPVKVSPADAGLAKSALLRSSPATGVTDPGRVKVSVADKESARKAGVDGVLLSVGRSDGSPNSVPAKVEVDYDSFRGAYGGDYAARLHLVELPACALTTPDRAECRTQKPLKTKNDTRTGRLSAQISTPGTTANAGKPAQKSMSAAAAAPGAMVLAATADASGPTGDYKATSLQPSGAWTSGSPTGAFSWSYKVDVPSVPAGLRPTIGLGYSSQAVDGRTAASNTQGSWIGDGWSWEPGFIERRYKSCEDDKTGGTNTTKVGDLCWFNDNVTLSLGGKSSELVYEQGKGWHPATDSGEKVEKLTGANNGDNDGEHWKITTTDGTQYFFGLNRLPGWKDASTPTTNSAWTVPVFGNQAGEPCYNASFASGWCQQAWRWQLDYVVAPGGDAMAYYWKTETNNYTRNVSSTTGKGTVTPYIRGGWLDHLDYGLRADSVYTAKAMGQVTFDVAERCLSTCGTFDEANAKNWPDSPYDQFCKDGSTECKNQFSPTFWSRIRLTGINTKILTGGAYQDVDSWKLDQNFPPSGDGISTPMWLKSIQRTGKAGDAPDITLPPVTFAGEQRPNRVDKTGDGLAPFIRLRMYQVTTETGGTIGVTYSQPDCTAATLPKPDETNTTRCYPVKWMFEGDTAKLDWFNTYVVTQVVEGDNLADTPDSVTSYAYLGGAAWDKSTDEFTKPENRVHSIARGYERVQTRMGAAGDPKSLAEARYFRGLDGRDVKDSAGFAVTDRPEFAGSPRETATYNGDDTAKPVSSISYTPWRSSPVATRKRPGLPDLVSYKTGTEKKASRTTVTGGVHTLETTNRFDDYGMIDSVSETGDTAVVGDESCSTTYYARNTDKWIVNRVSRVETVAVPCGTAVNRPTDVIKDVRTYFDGGTLGTVPGAGWVSKTEAINAKGDNYDTGSYIPSTCGANRDQLCYDIYGRQLASADAYGQVTTTGYTPATGEAPTATVATNPKGHTASSVLDPLRGQPLQVTDANGKVSSTEYDALGRLTKAWSPNRPASTYPQAPSRSFEYLVRNDGPVVVTSKTLTHDYKYAQSYAILDGLLRQRQTQTQSPDLAGRLITESFFNTLGQAWRSSGTFYAEGAPGPDLVTGQQTAYPSSTDTEYDGAGRVTAVVAKKFGTETKRTTTTYTGDTTTVVPPQGGTSTTTVVDALGRTVETKEYTDPARTASQSTLYTYNRLGQLGQVTDASNAKWTYTYDVRGQQIETSDPDKGVTKTTYDLGGRATDVTDARGVTLHSDYDELGRVTAIKQGATLLTSSVYDTVAKGQLTKSTRYVDGKAFESEVLLFNDAYQPLTTKVTIPSTPDTGALAGTYQWTNTYNITGQQLTTKQPAMGDLPAETVGSTYKSVSGLLNNMAAGSSRLVTAMTYDHYGRTTRAEMGALGQHVYRSTEYDEHTGAVTRTYTDRDLAPQRVEDTKYGYNAAGSLTSIATAFGQDSSRTTDTQCVSLGALNRIVEAWTNKGETCAPAPNSSVVGGEDPYWTSYTFDAVGNRKTETQHKTASGPVADTVRTYAAPTGGKHDLPKVSQTGTDPRDEVFTYDASGNTKTRKSGTADTQYLTWDAEGRLKSLDQGAGSNTFTYDPSGQRLLRKDSTGTTLYLPGGNELRLDKSGTVKGTRHYGDTAMRTGGKLTFVLADHHNTGTTQITADATQAVTRRKTGLFGGERGTKPTGWAGEKTFVGGTKDTDTGLTHIGARDYDPLIGRFISVDPIMDLKDSQQLHGYTYANQNPWTYWDPTGLALQECASGMYKCHNGNDPYDYGNRYETEVEAVGGTLAPDYVERKRRQQTAPQGGKPSGGSSKTGHRKVTCNRAGCSGKWVDQPLGNDRDYGHGILTGIVEGLTFACQGFKLFGEVECAGDAMRKEFAADGVDVSSAAFDMGVGQGGALASLPLGPVAPEASAAAKFSQAALFRRGVNIGEFSGLALPMQRRTVKQYAELGGASLSGVKWTINRQSELIGKDLYGHTNPLTKKITFYPDAFSSEENMVKTIGHERTHVMQLELYGPGAEDTVGGRAYEDTAHAIEPSFWQYFKSKGGSS</sequence>
<evidence type="ECO:0000313" key="6">
    <source>
        <dbReference type="Proteomes" id="UP001520654"/>
    </source>
</evidence>
<feature type="signal peptide" evidence="3">
    <location>
        <begin position="1"/>
        <end position="28"/>
    </location>
</feature>
<feature type="domain" description="Teneurin-like YD-shell" evidence="4">
    <location>
        <begin position="1627"/>
        <end position="1822"/>
    </location>
</feature>
<evidence type="ECO:0000256" key="1">
    <source>
        <dbReference type="ARBA" id="ARBA00022737"/>
    </source>
</evidence>
<keyword evidence="1" id="KW-0677">Repeat</keyword>
<accession>A0ABS8ED57</accession>
<keyword evidence="3" id="KW-0732">Signal</keyword>
<dbReference type="NCBIfam" id="TIGR01643">
    <property type="entry name" value="YD_repeat_2x"/>
    <property type="match status" value="2"/>
</dbReference>
<feature type="chain" id="PRO_5046466017" description="Teneurin-like YD-shell domain-containing protein" evidence="3">
    <location>
        <begin position="29"/>
        <end position="2129"/>
    </location>
</feature>
<feature type="compositionally biased region" description="Polar residues" evidence="2">
    <location>
        <begin position="210"/>
        <end position="224"/>
    </location>
</feature>
<dbReference type="NCBIfam" id="TIGR03696">
    <property type="entry name" value="Rhs_assc_core"/>
    <property type="match status" value="1"/>
</dbReference>
<dbReference type="InterPro" id="IPR022385">
    <property type="entry name" value="Rhs_assc_core"/>
</dbReference>
<feature type="region of interest" description="Disordered" evidence="2">
    <location>
        <begin position="1606"/>
        <end position="1626"/>
    </location>
</feature>
<keyword evidence="6" id="KW-1185">Reference proteome</keyword>
<dbReference type="InterPro" id="IPR006530">
    <property type="entry name" value="YD"/>
</dbReference>
<organism evidence="5 6">
    <name type="scientific">Streptomyces flavotricini</name>
    <dbReference type="NCBI Taxonomy" id="66888"/>
    <lineage>
        <taxon>Bacteria</taxon>
        <taxon>Bacillati</taxon>
        <taxon>Actinomycetota</taxon>
        <taxon>Actinomycetes</taxon>
        <taxon>Kitasatosporales</taxon>
        <taxon>Streptomycetaceae</taxon>
        <taxon>Streptomyces</taxon>
    </lineage>
</organism>
<feature type="region of interest" description="Disordered" evidence="2">
    <location>
        <begin position="52"/>
        <end position="89"/>
    </location>
</feature>
<feature type="region of interest" description="Disordered" evidence="2">
    <location>
        <begin position="1875"/>
        <end position="1898"/>
    </location>
</feature>
<comment type="caution">
    <text evidence="5">The sequence shown here is derived from an EMBL/GenBank/DDBJ whole genome shotgun (WGS) entry which is preliminary data.</text>
</comment>
<evidence type="ECO:0000256" key="2">
    <source>
        <dbReference type="SAM" id="MobiDB-lite"/>
    </source>
</evidence>
<dbReference type="PANTHER" id="PTHR32305">
    <property type="match status" value="1"/>
</dbReference>
<evidence type="ECO:0000259" key="4">
    <source>
        <dbReference type="Pfam" id="PF25023"/>
    </source>
</evidence>
<dbReference type="Gene3D" id="2.180.10.10">
    <property type="entry name" value="RHS repeat-associated core"/>
    <property type="match status" value="2"/>
</dbReference>
<dbReference type="InterPro" id="IPR050708">
    <property type="entry name" value="T6SS_VgrG/RHS"/>
</dbReference>
<gene>
    <name evidence="5" type="ORF">K7B10_30100</name>
</gene>
<dbReference type="InterPro" id="IPR056823">
    <property type="entry name" value="TEN-like_YD-shell"/>
</dbReference>
<proteinExistence type="predicted"/>
<dbReference type="Proteomes" id="UP001520654">
    <property type="component" value="Unassembled WGS sequence"/>
</dbReference>